<evidence type="ECO:0000313" key="3">
    <source>
        <dbReference type="EMBL" id="AWH90971.1"/>
    </source>
</evidence>
<reference evidence="3 4" key="1">
    <citation type="submission" date="2016-04" db="EMBL/GenBank/DDBJ databases">
        <title>Complete genome sequence of Dietzia lutea YIM 80766T, a strain isolated from desert soil in Egypt.</title>
        <authorList>
            <person name="Zhao J."/>
            <person name="Hu B."/>
            <person name="Geng S."/>
            <person name="Nie Y."/>
            <person name="Tang Y."/>
        </authorList>
    </citation>
    <scope>NUCLEOTIDE SEQUENCE [LARGE SCALE GENOMIC DNA]</scope>
    <source>
        <strain evidence="3 4">YIM 80766</strain>
    </source>
</reference>
<dbReference type="GO" id="GO:0016787">
    <property type="term" value="F:hydrolase activity"/>
    <property type="evidence" value="ECO:0007669"/>
    <property type="project" value="UniProtKB-KW"/>
</dbReference>
<proteinExistence type="predicted"/>
<dbReference type="EMBL" id="CP015449">
    <property type="protein sequence ID" value="AWH90971.1"/>
    <property type="molecule type" value="Genomic_DNA"/>
</dbReference>
<dbReference type="Pfam" id="PF07859">
    <property type="entry name" value="Abhydrolase_3"/>
    <property type="match status" value="1"/>
</dbReference>
<name>A0A2S1R3Z3_9ACTN</name>
<protein>
    <recommendedName>
        <fullName evidence="2">Alpha/beta hydrolase fold-3 domain-containing protein</fullName>
    </recommendedName>
</protein>
<evidence type="ECO:0000256" key="1">
    <source>
        <dbReference type="ARBA" id="ARBA00022801"/>
    </source>
</evidence>
<keyword evidence="4" id="KW-1185">Reference proteome</keyword>
<evidence type="ECO:0000259" key="2">
    <source>
        <dbReference type="Pfam" id="PF07859"/>
    </source>
</evidence>
<gene>
    <name evidence="3" type="ORF">A6035_00875</name>
</gene>
<dbReference type="PANTHER" id="PTHR48081">
    <property type="entry name" value="AB HYDROLASE SUPERFAMILY PROTEIN C4A8.06C"/>
    <property type="match status" value="1"/>
</dbReference>
<dbReference type="SUPFAM" id="SSF53474">
    <property type="entry name" value="alpha/beta-Hydrolases"/>
    <property type="match status" value="1"/>
</dbReference>
<dbReference type="InterPro" id="IPR029058">
    <property type="entry name" value="AB_hydrolase_fold"/>
</dbReference>
<feature type="domain" description="Alpha/beta hydrolase fold-3" evidence="2">
    <location>
        <begin position="14"/>
        <end position="148"/>
    </location>
</feature>
<evidence type="ECO:0000313" key="4">
    <source>
        <dbReference type="Proteomes" id="UP000244928"/>
    </source>
</evidence>
<dbReference type="InterPro" id="IPR013094">
    <property type="entry name" value="AB_hydrolase_3"/>
</dbReference>
<dbReference type="AlphaFoldDB" id="A0A2S1R3Z3"/>
<accession>A0A2S1R3Z3</accession>
<dbReference type="PANTHER" id="PTHR48081:SF8">
    <property type="entry name" value="ALPHA_BETA HYDROLASE FOLD-3 DOMAIN-CONTAINING PROTEIN-RELATED"/>
    <property type="match status" value="1"/>
</dbReference>
<keyword evidence="1" id="KW-0378">Hydrolase</keyword>
<dbReference type="KEGG" id="dlu:A6035_00875"/>
<sequence length="175" mass="19774">MAVYEHFLADHRGHRFVFGDSAGGALAVYLTETLRERGDGMPTALGLLSPWLDMAMSDPRSEQIDPKDPELDIDGLRQAGRWYAGNDDLSAPEISPVHADYTGFPPMAVFTGTRDILNPDARRVRDAGARCHVHVDFHEYPGMFHNWTMQPIPEGRRARRQLHEFVRQMEDTTVS</sequence>
<dbReference type="Gene3D" id="3.40.50.1820">
    <property type="entry name" value="alpha/beta hydrolase"/>
    <property type="match status" value="1"/>
</dbReference>
<dbReference type="InterPro" id="IPR050300">
    <property type="entry name" value="GDXG_lipolytic_enzyme"/>
</dbReference>
<organism evidence="3 4">
    <name type="scientific">Dietzia lutea</name>
    <dbReference type="NCBI Taxonomy" id="546160"/>
    <lineage>
        <taxon>Bacteria</taxon>
        <taxon>Bacillati</taxon>
        <taxon>Actinomycetota</taxon>
        <taxon>Actinomycetes</taxon>
        <taxon>Mycobacteriales</taxon>
        <taxon>Dietziaceae</taxon>
        <taxon>Dietzia</taxon>
    </lineage>
</organism>
<dbReference type="Proteomes" id="UP000244928">
    <property type="component" value="Chromosome"/>
</dbReference>